<name>A0ABM1BIJ0_LIMPO</name>
<keyword evidence="5" id="KW-0472">Membrane</keyword>
<evidence type="ECO:0000313" key="8">
    <source>
        <dbReference type="RefSeq" id="XP_013782701.1"/>
    </source>
</evidence>
<evidence type="ECO:0000256" key="6">
    <source>
        <dbReference type="ARBA" id="ARBA00023329"/>
    </source>
</evidence>
<accession>A0ABM1BIJ0</accession>
<dbReference type="Gene3D" id="1.10.10.750">
    <property type="entry name" value="Ypt/Rab-GAP domain of gyp1p, domain 1"/>
    <property type="match status" value="1"/>
</dbReference>
<evidence type="ECO:0000256" key="5">
    <source>
        <dbReference type="ARBA" id="ARBA00023136"/>
    </source>
</evidence>
<dbReference type="InterPro" id="IPR043039">
    <property type="entry name" value="TBC1D7_dom2"/>
</dbReference>
<reference evidence="8" key="1">
    <citation type="submission" date="2025-08" db="UniProtKB">
        <authorList>
            <consortium name="RefSeq"/>
        </authorList>
    </citation>
    <scope>IDENTIFICATION</scope>
    <source>
        <tissue evidence="8">Muscle</tissue>
    </source>
</reference>
<sequence length="211" mass="24526">MGEEGRNFRSYYYDKVGFRGVEEKKSLEMLLKDKPIDLAKLLKFCVCFSLPAMYREYVWKLLLDILPTNPESQKFVTDVQREQFNDLYHALEVMRKVNENTPLPEVVAQMFLLEEGNFWLDQEQQVNSISTSGEETFHVNLWIWDKVIGSSSAILAFVGAAMLITLRRTLLAMDNSEEVIKYIKKVPEDTADRVVNKALELWHLKQGGQQR</sequence>
<proteinExistence type="predicted"/>
<dbReference type="Gene3D" id="1.10.472.80">
    <property type="entry name" value="Ypt/Rab-GAP domain of gyp1p, domain 3"/>
    <property type="match status" value="1"/>
</dbReference>
<dbReference type="InterPro" id="IPR039842">
    <property type="entry name" value="TBC1D7"/>
</dbReference>
<comment type="subcellular location">
    <subcellularLocation>
        <location evidence="2">Cytoplasmic vesicle</location>
    </subcellularLocation>
    <subcellularLocation>
        <location evidence="1">Endomembrane system</location>
    </subcellularLocation>
</comment>
<organism evidence="7 8">
    <name type="scientific">Limulus polyphemus</name>
    <name type="common">Atlantic horseshoe crab</name>
    <dbReference type="NCBI Taxonomy" id="6850"/>
    <lineage>
        <taxon>Eukaryota</taxon>
        <taxon>Metazoa</taxon>
        <taxon>Ecdysozoa</taxon>
        <taxon>Arthropoda</taxon>
        <taxon>Chelicerata</taxon>
        <taxon>Merostomata</taxon>
        <taxon>Xiphosura</taxon>
        <taxon>Limulidae</taxon>
        <taxon>Limulus</taxon>
    </lineage>
</organism>
<dbReference type="PANTHER" id="PTHR13530:SF3">
    <property type="entry name" value="TBC1 DOMAIN FAMILY MEMBER 7"/>
    <property type="match status" value="1"/>
</dbReference>
<evidence type="ECO:0000313" key="7">
    <source>
        <dbReference type="Proteomes" id="UP000694941"/>
    </source>
</evidence>
<keyword evidence="3" id="KW-0343">GTPase activation</keyword>
<evidence type="ECO:0000256" key="1">
    <source>
        <dbReference type="ARBA" id="ARBA00004308"/>
    </source>
</evidence>
<evidence type="ECO:0000256" key="2">
    <source>
        <dbReference type="ARBA" id="ARBA00004541"/>
    </source>
</evidence>
<keyword evidence="7" id="KW-1185">Reference proteome</keyword>
<dbReference type="GeneID" id="106466929"/>
<dbReference type="InterPro" id="IPR035969">
    <property type="entry name" value="Rab-GAP_TBC_sf"/>
</dbReference>
<keyword evidence="6" id="KW-0968">Cytoplasmic vesicle</keyword>
<evidence type="ECO:0000256" key="3">
    <source>
        <dbReference type="ARBA" id="ARBA00022468"/>
    </source>
</evidence>
<protein>
    <submittedName>
        <fullName evidence="8">TBC1 domain family member 7-like</fullName>
    </submittedName>
</protein>
<keyword evidence="4" id="KW-0963">Cytoplasm</keyword>
<dbReference type="SUPFAM" id="SSF47923">
    <property type="entry name" value="Ypt/Rab-GAP domain of gyp1p"/>
    <property type="match status" value="2"/>
</dbReference>
<dbReference type="PANTHER" id="PTHR13530">
    <property type="entry name" value="TBC1 DOMAIN FAMILY MEMBER 7"/>
    <property type="match status" value="1"/>
</dbReference>
<dbReference type="Proteomes" id="UP000694941">
    <property type="component" value="Unplaced"/>
</dbReference>
<evidence type="ECO:0000256" key="4">
    <source>
        <dbReference type="ARBA" id="ARBA00022490"/>
    </source>
</evidence>
<dbReference type="RefSeq" id="XP_013782701.1">
    <property type="nucleotide sequence ID" value="XM_013927247.2"/>
</dbReference>
<dbReference type="Gene3D" id="1.10.8.680">
    <property type="entry name" value="Ypt/Rab-GAP domain of gyp1p, domain 2"/>
    <property type="match status" value="1"/>
</dbReference>
<gene>
    <name evidence="8" type="primary">LOC106466929</name>
</gene>